<evidence type="ECO:0000256" key="1">
    <source>
        <dbReference type="ARBA" id="ARBA00013194"/>
    </source>
</evidence>
<dbReference type="GO" id="GO:0006457">
    <property type="term" value="P:protein folding"/>
    <property type="evidence" value="ECO:0007669"/>
    <property type="project" value="InterPro"/>
</dbReference>
<accession>A0A381WNR8</accession>
<dbReference type="PANTHER" id="PTHR45625:SF4">
    <property type="entry name" value="PEPTIDYLPROLYL ISOMERASE DOMAIN AND WD REPEAT-CONTAINING PROTEIN 1"/>
    <property type="match status" value="1"/>
</dbReference>
<dbReference type="CDD" id="cd00317">
    <property type="entry name" value="cyclophilin"/>
    <property type="match status" value="1"/>
</dbReference>
<dbReference type="Pfam" id="PF00160">
    <property type="entry name" value="Pro_isomerase"/>
    <property type="match status" value="1"/>
</dbReference>
<dbReference type="InterPro" id="IPR020892">
    <property type="entry name" value="Cyclophilin-type_PPIase_CS"/>
</dbReference>
<dbReference type="GO" id="GO:0003755">
    <property type="term" value="F:peptidyl-prolyl cis-trans isomerase activity"/>
    <property type="evidence" value="ECO:0007669"/>
    <property type="project" value="UniProtKB-KW"/>
</dbReference>
<evidence type="ECO:0000256" key="2">
    <source>
        <dbReference type="ARBA" id="ARBA00023110"/>
    </source>
</evidence>
<dbReference type="PRINTS" id="PR00153">
    <property type="entry name" value="CSAPPISMRASE"/>
</dbReference>
<dbReference type="PANTHER" id="PTHR45625">
    <property type="entry name" value="PEPTIDYL-PROLYL CIS-TRANS ISOMERASE-RELATED"/>
    <property type="match status" value="1"/>
</dbReference>
<evidence type="ECO:0000256" key="3">
    <source>
        <dbReference type="ARBA" id="ARBA00023235"/>
    </source>
</evidence>
<keyword evidence="3" id="KW-0413">Isomerase</keyword>
<dbReference type="PROSITE" id="PS00170">
    <property type="entry name" value="CSA_PPIASE_1"/>
    <property type="match status" value="1"/>
</dbReference>
<sequence>MGSRLLSHGRLCGLAIAAWLLIGGMGCGGGEETQKKPPVGTPQRMIINTTKGKIVCELYPDKTPITVNTISELAEGSREWIHPATGQKMINAPFYDGVIFHRVIPDFMIQAGDPLGKGYGGPGFEFQDEFSEDLTFDKVGLLAMANPGRPNTNGSQFFITVTDDLRDLNFKHTIFGQVSEGQDVAVAISKVARDGGDMPRQDVIINSITIERE</sequence>
<organism evidence="5">
    <name type="scientific">marine metagenome</name>
    <dbReference type="NCBI Taxonomy" id="408172"/>
    <lineage>
        <taxon>unclassified sequences</taxon>
        <taxon>metagenomes</taxon>
        <taxon>ecological metagenomes</taxon>
    </lineage>
</organism>
<gene>
    <name evidence="5" type="ORF">METZ01_LOCUS106785</name>
</gene>
<keyword evidence="2" id="KW-0697">Rotamase</keyword>
<dbReference type="PROSITE" id="PS51257">
    <property type="entry name" value="PROKAR_LIPOPROTEIN"/>
    <property type="match status" value="1"/>
</dbReference>
<name>A0A381WNR8_9ZZZZ</name>
<dbReference type="InterPro" id="IPR044666">
    <property type="entry name" value="Cyclophilin_A-like"/>
</dbReference>
<dbReference type="EC" id="5.2.1.8" evidence="1"/>
<evidence type="ECO:0000259" key="4">
    <source>
        <dbReference type="PROSITE" id="PS50072"/>
    </source>
</evidence>
<dbReference type="AlphaFoldDB" id="A0A381WNR8"/>
<dbReference type="InterPro" id="IPR029000">
    <property type="entry name" value="Cyclophilin-like_dom_sf"/>
</dbReference>
<reference evidence="5" key="1">
    <citation type="submission" date="2018-05" db="EMBL/GenBank/DDBJ databases">
        <authorList>
            <person name="Lanie J.A."/>
            <person name="Ng W.-L."/>
            <person name="Kazmierczak K.M."/>
            <person name="Andrzejewski T.M."/>
            <person name="Davidsen T.M."/>
            <person name="Wayne K.J."/>
            <person name="Tettelin H."/>
            <person name="Glass J.I."/>
            <person name="Rusch D."/>
            <person name="Podicherti R."/>
            <person name="Tsui H.-C.T."/>
            <person name="Winkler M.E."/>
        </authorList>
    </citation>
    <scope>NUCLEOTIDE SEQUENCE</scope>
</reference>
<protein>
    <recommendedName>
        <fullName evidence="1">peptidylprolyl isomerase</fullName>
        <ecNumber evidence="1">5.2.1.8</ecNumber>
    </recommendedName>
</protein>
<dbReference type="SUPFAM" id="SSF50891">
    <property type="entry name" value="Cyclophilin-like"/>
    <property type="match status" value="1"/>
</dbReference>
<proteinExistence type="predicted"/>
<feature type="domain" description="PPIase cyclophilin-type" evidence="4">
    <location>
        <begin position="52"/>
        <end position="210"/>
    </location>
</feature>
<dbReference type="Gene3D" id="2.40.100.10">
    <property type="entry name" value="Cyclophilin-like"/>
    <property type="match status" value="1"/>
</dbReference>
<evidence type="ECO:0000313" key="5">
    <source>
        <dbReference type="EMBL" id="SVA53931.1"/>
    </source>
</evidence>
<dbReference type="PROSITE" id="PS50072">
    <property type="entry name" value="CSA_PPIASE_2"/>
    <property type="match status" value="1"/>
</dbReference>
<dbReference type="EMBL" id="UINC01012335">
    <property type="protein sequence ID" value="SVA53931.1"/>
    <property type="molecule type" value="Genomic_DNA"/>
</dbReference>
<dbReference type="InterPro" id="IPR002130">
    <property type="entry name" value="Cyclophilin-type_PPIase_dom"/>
</dbReference>